<protein>
    <submittedName>
        <fullName evidence="1">Adenylate kinase</fullName>
    </submittedName>
</protein>
<dbReference type="GO" id="GO:0016301">
    <property type="term" value="F:kinase activity"/>
    <property type="evidence" value="ECO:0007669"/>
    <property type="project" value="UniProtKB-KW"/>
</dbReference>
<keyword evidence="1" id="KW-0808">Transferase</keyword>
<sequence length="213" mass="23761">MTPMDKDSIEPRVNTETVSGQCMWRMLEVTVDIVVRRLLASDATTVLIDGRSGSGKSTLADQLQRCWPCSVVVRLDDIYPGWDGLAWAGEHIGTELLRPRAAGRTGRWRQWDWDTGAPSRWHAVGAGQRLIVEGVGALSADNRAKADLGIWVETPDEVRKHRALQRDGDTYRPHWDRWAAQELDFIIRCDPIASADYVVTEAGGALVWAPGMR</sequence>
<evidence type="ECO:0000313" key="2">
    <source>
        <dbReference type="Proteomes" id="UP000466554"/>
    </source>
</evidence>
<evidence type="ECO:0000313" key="1">
    <source>
        <dbReference type="EMBL" id="BBY74605.1"/>
    </source>
</evidence>
<proteinExistence type="predicted"/>
<gene>
    <name evidence="1" type="ORF">MPRF_15040</name>
</gene>
<keyword evidence="1" id="KW-0418">Kinase</keyword>
<accession>A0A7I7U138</accession>
<dbReference type="AlphaFoldDB" id="A0A7I7U138"/>
<dbReference type="CDD" id="cd00267">
    <property type="entry name" value="ABC_ATPase"/>
    <property type="match status" value="1"/>
</dbReference>
<dbReference type="SUPFAM" id="SSF52540">
    <property type="entry name" value="P-loop containing nucleoside triphosphate hydrolases"/>
    <property type="match status" value="1"/>
</dbReference>
<reference evidence="1 2" key="1">
    <citation type="journal article" date="2019" name="Emerg. Microbes Infect.">
        <title>Comprehensive subspecies identification of 175 nontuberculous mycobacteria species based on 7547 genomic profiles.</title>
        <authorList>
            <person name="Matsumoto Y."/>
            <person name="Kinjo T."/>
            <person name="Motooka D."/>
            <person name="Nabeya D."/>
            <person name="Jung N."/>
            <person name="Uechi K."/>
            <person name="Horii T."/>
            <person name="Iida T."/>
            <person name="Fujita J."/>
            <person name="Nakamura S."/>
        </authorList>
    </citation>
    <scope>NUCLEOTIDE SEQUENCE [LARGE SCALE GENOMIC DNA]</scope>
    <source>
        <strain evidence="1 2">JCM 6367</strain>
    </source>
</reference>
<organism evidence="1 2">
    <name type="scientific">Mycolicibacterium parafortuitum</name>
    <name type="common">Mycobacterium parafortuitum</name>
    <dbReference type="NCBI Taxonomy" id="39692"/>
    <lineage>
        <taxon>Bacteria</taxon>
        <taxon>Bacillati</taxon>
        <taxon>Actinomycetota</taxon>
        <taxon>Actinomycetes</taxon>
        <taxon>Mycobacteriales</taxon>
        <taxon>Mycobacteriaceae</taxon>
        <taxon>Mycolicibacterium</taxon>
    </lineage>
</organism>
<dbReference type="Gene3D" id="3.40.50.300">
    <property type="entry name" value="P-loop containing nucleotide triphosphate hydrolases"/>
    <property type="match status" value="1"/>
</dbReference>
<name>A0A7I7U138_MYCPF</name>
<dbReference type="EMBL" id="AP022598">
    <property type="protein sequence ID" value="BBY74605.1"/>
    <property type="molecule type" value="Genomic_DNA"/>
</dbReference>
<dbReference type="InterPro" id="IPR027417">
    <property type="entry name" value="P-loop_NTPase"/>
</dbReference>
<dbReference type="Proteomes" id="UP000466554">
    <property type="component" value="Chromosome"/>
</dbReference>
<dbReference type="NCBIfam" id="NF005115">
    <property type="entry name" value="PRK06547.1"/>
    <property type="match status" value="1"/>
</dbReference>